<dbReference type="GO" id="GO:0005975">
    <property type="term" value="P:carbohydrate metabolic process"/>
    <property type="evidence" value="ECO:0007669"/>
    <property type="project" value="InterPro"/>
</dbReference>
<feature type="domain" description="Glycosyl hydrolases family 2 sugar binding" evidence="8">
    <location>
        <begin position="52"/>
        <end position="184"/>
    </location>
</feature>
<dbReference type="FunFam" id="3.20.20.80:FF:000080">
    <property type="entry name" value="Beta-glucuronidase UidA"/>
    <property type="match status" value="1"/>
</dbReference>
<dbReference type="GO" id="GO:0030246">
    <property type="term" value="F:carbohydrate binding"/>
    <property type="evidence" value="ECO:0007669"/>
    <property type="project" value="TreeGrafter"/>
</dbReference>
<evidence type="ECO:0000256" key="2">
    <source>
        <dbReference type="ARBA" id="ARBA00012761"/>
    </source>
</evidence>
<dbReference type="OrthoDB" id="408532at2759"/>
<dbReference type="Proteomes" id="UP000700596">
    <property type="component" value="Unassembled WGS sequence"/>
</dbReference>
<gene>
    <name evidence="9" type="ORF">B0J11DRAFT_269994</name>
</gene>
<evidence type="ECO:0000313" key="10">
    <source>
        <dbReference type="Proteomes" id="UP000700596"/>
    </source>
</evidence>
<evidence type="ECO:0000259" key="6">
    <source>
        <dbReference type="Pfam" id="PF00703"/>
    </source>
</evidence>
<accession>A0A9P9E013</accession>
<dbReference type="Gene3D" id="2.60.120.260">
    <property type="entry name" value="Galactose-binding domain-like"/>
    <property type="match status" value="1"/>
</dbReference>
<dbReference type="Gene3D" id="3.20.20.80">
    <property type="entry name" value="Glycosidases"/>
    <property type="match status" value="1"/>
</dbReference>
<reference evidence="9" key="1">
    <citation type="journal article" date="2021" name="Nat. Commun.">
        <title>Genetic determinants of endophytism in the Arabidopsis root mycobiome.</title>
        <authorList>
            <person name="Mesny F."/>
            <person name="Miyauchi S."/>
            <person name="Thiergart T."/>
            <person name="Pickel B."/>
            <person name="Atanasova L."/>
            <person name="Karlsson M."/>
            <person name="Huettel B."/>
            <person name="Barry K.W."/>
            <person name="Haridas S."/>
            <person name="Chen C."/>
            <person name="Bauer D."/>
            <person name="Andreopoulos W."/>
            <person name="Pangilinan J."/>
            <person name="LaButti K."/>
            <person name="Riley R."/>
            <person name="Lipzen A."/>
            <person name="Clum A."/>
            <person name="Drula E."/>
            <person name="Henrissat B."/>
            <person name="Kohler A."/>
            <person name="Grigoriev I.V."/>
            <person name="Martin F.M."/>
            <person name="Hacquard S."/>
        </authorList>
    </citation>
    <scope>NUCLEOTIDE SEQUENCE</scope>
    <source>
        <strain evidence="9">MPI-CAGE-CH-0243</strain>
    </source>
</reference>
<keyword evidence="10" id="KW-1185">Reference proteome</keyword>
<evidence type="ECO:0000256" key="1">
    <source>
        <dbReference type="ARBA" id="ARBA00007401"/>
    </source>
</evidence>
<comment type="similarity">
    <text evidence="1">Belongs to the glycosyl hydrolase 2 family.</text>
</comment>
<dbReference type="InterPro" id="IPR006101">
    <property type="entry name" value="Glyco_hydro_2"/>
</dbReference>
<keyword evidence="4 9" id="KW-0378">Hydrolase</keyword>
<feature type="domain" description="Glycoside hydrolase family 2 immunoglobulin-like beta-sandwich" evidence="6">
    <location>
        <begin position="187"/>
        <end position="281"/>
    </location>
</feature>
<dbReference type="SUPFAM" id="SSF51445">
    <property type="entry name" value="(Trans)glycosidases"/>
    <property type="match status" value="1"/>
</dbReference>
<dbReference type="PANTHER" id="PTHR10066">
    <property type="entry name" value="BETA-GLUCURONIDASE"/>
    <property type="match status" value="1"/>
</dbReference>
<dbReference type="NCBIfam" id="NF007538">
    <property type="entry name" value="PRK10150.1"/>
    <property type="match status" value="1"/>
</dbReference>
<sequence length="604" mass="68469">MLRPQATATREVISLDEIWNFELSDSTDIQSDLPPDRSWVEHLKPDLQCPVPASYNDIFADQNIREHVGWVRYQRMVYIPQVWKNKRICLHFDAAQHHARVYVNDRLVTEHRGGYTPFEADITRLIEPGDQFRLTVAVSNILTWETIPPGYIEVQGEGKRKQHHQQDFFNYAGLARSVSLVSTPKAYISDITVTTDVVNGSIGVINYDVTITNPTQSGKCSVTLIDEEEDTAGHAFGTKNRIQVDNAHLWQPGIAYLYRLEVSLEEYNVAKDVYNLPVGIRSVRVDGNRFLINNKPFYFTGIGRHEDTPVRGRGFDPAYMVRDFRLMKWFDANSLRTAHFPYAEEVLEYADRHGIVVIDETAAGGLNLNTNMDVGVSGSKSTPTFSPDAISNKTQASHSRAIRELVQRDKNHPSVCLWCIANEPASSEAGAREYFQPLVNLARDLDSTRPVCFTNMGLATVDTDVIADLFDVLCLNWHCDRATQTGDLASIETALEADLRGWEAKHNKPIIMTKYGADTAMDLHSTHNDNQSQNEESQSKTLEIFHRVFDRLDNVVGEYVWSFKDFRYPPAIGQGDGNERGGFNRDLRQEEAAQVLKARWSQQR</sequence>
<protein>
    <recommendedName>
        <fullName evidence="3">Beta-glucuronidase</fullName>
        <ecNumber evidence="2">3.2.1.31</ecNumber>
    </recommendedName>
</protein>
<dbReference type="AlphaFoldDB" id="A0A9P9E013"/>
<evidence type="ECO:0000256" key="3">
    <source>
        <dbReference type="ARBA" id="ARBA00016205"/>
    </source>
</evidence>
<proteinExistence type="inferred from homology"/>
<dbReference type="InterPro" id="IPR013783">
    <property type="entry name" value="Ig-like_fold"/>
</dbReference>
<dbReference type="SUPFAM" id="SSF49303">
    <property type="entry name" value="beta-Galactosidase/glucuronidase domain"/>
    <property type="match status" value="1"/>
</dbReference>
<dbReference type="Gene3D" id="2.60.40.10">
    <property type="entry name" value="Immunoglobulins"/>
    <property type="match status" value="1"/>
</dbReference>
<evidence type="ECO:0000259" key="7">
    <source>
        <dbReference type="Pfam" id="PF02836"/>
    </source>
</evidence>
<dbReference type="PANTHER" id="PTHR10066:SF67">
    <property type="entry name" value="BETA-GLUCURONIDASE"/>
    <property type="match status" value="1"/>
</dbReference>
<dbReference type="Pfam" id="PF00703">
    <property type="entry name" value="Glyco_hydro_2"/>
    <property type="match status" value="1"/>
</dbReference>
<evidence type="ECO:0000256" key="5">
    <source>
        <dbReference type="ARBA" id="ARBA00023295"/>
    </source>
</evidence>
<dbReference type="GO" id="GO:0019391">
    <property type="term" value="P:glucuronoside catabolic process"/>
    <property type="evidence" value="ECO:0007669"/>
    <property type="project" value="TreeGrafter"/>
</dbReference>
<dbReference type="Pfam" id="PF02837">
    <property type="entry name" value="Glyco_hydro_2_N"/>
    <property type="match status" value="1"/>
</dbReference>
<organism evidence="9 10">
    <name type="scientific">Dendryphion nanum</name>
    <dbReference type="NCBI Taxonomy" id="256645"/>
    <lineage>
        <taxon>Eukaryota</taxon>
        <taxon>Fungi</taxon>
        <taxon>Dikarya</taxon>
        <taxon>Ascomycota</taxon>
        <taxon>Pezizomycotina</taxon>
        <taxon>Dothideomycetes</taxon>
        <taxon>Pleosporomycetidae</taxon>
        <taxon>Pleosporales</taxon>
        <taxon>Torulaceae</taxon>
        <taxon>Dendryphion</taxon>
    </lineage>
</organism>
<dbReference type="EMBL" id="JAGMWT010000005">
    <property type="protein sequence ID" value="KAH7128393.1"/>
    <property type="molecule type" value="Genomic_DNA"/>
</dbReference>
<name>A0A9P9E013_9PLEO</name>
<feature type="domain" description="Glycoside hydrolase family 2 catalytic" evidence="7">
    <location>
        <begin position="283"/>
        <end position="602"/>
    </location>
</feature>
<dbReference type="InterPro" id="IPR006102">
    <property type="entry name" value="Ig-like_GH2"/>
</dbReference>
<dbReference type="GO" id="GO:0004566">
    <property type="term" value="F:beta-glucuronidase activity"/>
    <property type="evidence" value="ECO:0007669"/>
    <property type="project" value="UniProtKB-EC"/>
</dbReference>
<keyword evidence="5" id="KW-0326">Glycosidase</keyword>
<dbReference type="InterPro" id="IPR006103">
    <property type="entry name" value="Glyco_hydro_2_cat"/>
</dbReference>
<dbReference type="SUPFAM" id="SSF49785">
    <property type="entry name" value="Galactose-binding domain-like"/>
    <property type="match status" value="1"/>
</dbReference>
<evidence type="ECO:0000256" key="4">
    <source>
        <dbReference type="ARBA" id="ARBA00022801"/>
    </source>
</evidence>
<dbReference type="InterPro" id="IPR017853">
    <property type="entry name" value="GH"/>
</dbReference>
<dbReference type="InterPro" id="IPR008979">
    <property type="entry name" value="Galactose-bd-like_sf"/>
</dbReference>
<dbReference type="PRINTS" id="PR00132">
    <property type="entry name" value="GLHYDRLASE2"/>
</dbReference>
<dbReference type="EC" id="3.2.1.31" evidence="2"/>
<dbReference type="InterPro" id="IPR036156">
    <property type="entry name" value="Beta-gal/glucu_dom_sf"/>
</dbReference>
<comment type="caution">
    <text evidence="9">The sequence shown here is derived from an EMBL/GenBank/DDBJ whole genome shotgun (WGS) entry which is preliminary data.</text>
</comment>
<evidence type="ECO:0000259" key="8">
    <source>
        <dbReference type="Pfam" id="PF02837"/>
    </source>
</evidence>
<dbReference type="Pfam" id="PF02836">
    <property type="entry name" value="Glyco_hydro_2_C"/>
    <property type="match status" value="1"/>
</dbReference>
<evidence type="ECO:0000313" key="9">
    <source>
        <dbReference type="EMBL" id="KAH7128393.1"/>
    </source>
</evidence>
<dbReference type="InterPro" id="IPR006104">
    <property type="entry name" value="Glyco_hydro_2_N"/>
</dbReference>